<organism evidence="2 3">
    <name type="scientific">Lupinus albus</name>
    <name type="common">White lupine</name>
    <name type="synonym">Lupinus termis</name>
    <dbReference type="NCBI Taxonomy" id="3870"/>
    <lineage>
        <taxon>Eukaryota</taxon>
        <taxon>Viridiplantae</taxon>
        <taxon>Streptophyta</taxon>
        <taxon>Embryophyta</taxon>
        <taxon>Tracheophyta</taxon>
        <taxon>Spermatophyta</taxon>
        <taxon>Magnoliopsida</taxon>
        <taxon>eudicotyledons</taxon>
        <taxon>Gunneridae</taxon>
        <taxon>Pentapetalae</taxon>
        <taxon>rosids</taxon>
        <taxon>fabids</taxon>
        <taxon>Fabales</taxon>
        <taxon>Fabaceae</taxon>
        <taxon>Papilionoideae</taxon>
        <taxon>50 kb inversion clade</taxon>
        <taxon>genistoids sensu lato</taxon>
        <taxon>core genistoids</taxon>
        <taxon>Genisteae</taxon>
        <taxon>Lupinus</taxon>
    </lineage>
</organism>
<dbReference type="EMBL" id="WOCE01000004">
    <property type="protein sequence ID" value="KAE9616142.1"/>
    <property type="molecule type" value="Genomic_DNA"/>
</dbReference>
<keyword evidence="3" id="KW-1185">Reference proteome</keyword>
<dbReference type="GO" id="GO:0080037">
    <property type="term" value="P:negative regulation of cytokinin-activated signaling pathway"/>
    <property type="evidence" value="ECO:0007669"/>
    <property type="project" value="InterPro"/>
</dbReference>
<dbReference type="SMART" id="SM00612">
    <property type="entry name" value="Kelch"/>
    <property type="match status" value="2"/>
</dbReference>
<dbReference type="PANTHER" id="PTHR46407:SF17">
    <property type="entry name" value="GALACTOSE OXIDASE_KELCH REPEAT PROTEIN"/>
    <property type="match status" value="1"/>
</dbReference>
<dbReference type="InterPro" id="IPR036047">
    <property type="entry name" value="F-box-like_dom_sf"/>
</dbReference>
<name>A0A6A5MAB2_LUPAL</name>
<dbReference type="Proteomes" id="UP000447434">
    <property type="component" value="Chromosome 4"/>
</dbReference>
<dbReference type="CDD" id="cd22152">
    <property type="entry name" value="F-box_AtAFR-like"/>
    <property type="match status" value="1"/>
</dbReference>
<dbReference type="Pfam" id="PF01344">
    <property type="entry name" value="Kelch_1"/>
    <property type="match status" value="2"/>
</dbReference>
<dbReference type="InterPro" id="IPR044595">
    <property type="entry name" value="KMD1-4"/>
</dbReference>
<dbReference type="SUPFAM" id="SSF81383">
    <property type="entry name" value="F-box domain"/>
    <property type="match status" value="1"/>
</dbReference>
<evidence type="ECO:0000259" key="1">
    <source>
        <dbReference type="Pfam" id="PF00646"/>
    </source>
</evidence>
<sequence>MDLILGLPDDIARECLIRISYQQFPTVASVCKGWKTEIESPAFRRQRRSTGHAQKILIMVQARAEPEKYRTGSTKPMSNLVYFLSVFEPETGKWTELPPPPGFESGLPMFCQLAGIGPDLVLIGGLDRVSWKASNSVFIYNMFTAEWRRGSHMPGVARNFFGCVSDSQRIVFVAGGHDDDKNALKSVLAYDVMSDLWVSLPNMATERDECKAMFRRGRLHIVGGYPTESQGLFGKSAEVFDFAMWQWSTLEGFLDCAMCPRTLVDDYGGDKDEIIYICRHGELMMTMKDSARQKIAILPPEICHVAHIKAFDGTILVIGSSGYGEEHMSFVFDVKSNNGWRKLDNPLGFRGHVHTSLLFKI</sequence>
<dbReference type="SUPFAM" id="SSF117281">
    <property type="entry name" value="Kelch motif"/>
    <property type="match status" value="1"/>
</dbReference>
<proteinExistence type="predicted"/>
<protein>
    <submittedName>
        <fullName evidence="2">Putative F-box domain, kelch-type beta propeller</fullName>
    </submittedName>
</protein>
<dbReference type="InterPro" id="IPR015915">
    <property type="entry name" value="Kelch-typ_b-propeller"/>
</dbReference>
<dbReference type="Pfam" id="PF00646">
    <property type="entry name" value="F-box"/>
    <property type="match status" value="1"/>
</dbReference>
<dbReference type="AlphaFoldDB" id="A0A6A5MAB2"/>
<evidence type="ECO:0000313" key="2">
    <source>
        <dbReference type="EMBL" id="KAE9616142.1"/>
    </source>
</evidence>
<feature type="domain" description="F-box" evidence="1">
    <location>
        <begin position="4"/>
        <end position="44"/>
    </location>
</feature>
<accession>A0A6A5MAB2</accession>
<dbReference type="Gene3D" id="2.120.10.80">
    <property type="entry name" value="Kelch-type beta propeller"/>
    <property type="match status" value="1"/>
</dbReference>
<dbReference type="InterPro" id="IPR006652">
    <property type="entry name" value="Kelch_1"/>
</dbReference>
<comment type="caution">
    <text evidence="2">The sequence shown here is derived from an EMBL/GenBank/DDBJ whole genome shotgun (WGS) entry which is preliminary data.</text>
</comment>
<dbReference type="InterPro" id="IPR001810">
    <property type="entry name" value="F-box_dom"/>
</dbReference>
<dbReference type="OrthoDB" id="191037at2759"/>
<dbReference type="GO" id="GO:2000762">
    <property type="term" value="P:regulation of phenylpropanoid metabolic process"/>
    <property type="evidence" value="ECO:0007669"/>
    <property type="project" value="InterPro"/>
</dbReference>
<evidence type="ECO:0000313" key="3">
    <source>
        <dbReference type="Proteomes" id="UP000447434"/>
    </source>
</evidence>
<dbReference type="PANTHER" id="PTHR46407">
    <property type="entry name" value="OS02G0208700 PROTEIN"/>
    <property type="match status" value="1"/>
</dbReference>
<gene>
    <name evidence="2" type="ORF">Lalb_Chr04g0262601</name>
</gene>
<reference evidence="3" key="1">
    <citation type="journal article" date="2020" name="Nat. Commun.">
        <title>Genome sequence of the cluster root forming white lupin.</title>
        <authorList>
            <person name="Hufnagel B."/>
            <person name="Marques A."/>
            <person name="Soriano A."/>
            <person name="Marques L."/>
            <person name="Divol F."/>
            <person name="Doumas P."/>
            <person name="Sallet E."/>
            <person name="Mancinotti D."/>
            <person name="Carrere S."/>
            <person name="Marande W."/>
            <person name="Arribat S."/>
            <person name="Keller J."/>
            <person name="Huneau C."/>
            <person name="Blein T."/>
            <person name="Aime D."/>
            <person name="Laguerre M."/>
            <person name="Taylor J."/>
            <person name="Schubert V."/>
            <person name="Nelson M."/>
            <person name="Geu-Flores F."/>
            <person name="Crespi M."/>
            <person name="Gallardo-Guerrero K."/>
            <person name="Delaux P.-M."/>
            <person name="Salse J."/>
            <person name="Berges H."/>
            <person name="Guyot R."/>
            <person name="Gouzy J."/>
            <person name="Peret B."/>
        </authorList>
    </citation>
    <scope>NUCLEOTIDE SEQUENCE [LARGE SCALE GENOMIC DNA]</scope>
    <source>
        <strain evidence="3">cv. Amiga</strain>
    </source>
</reference>